<accession>W6YD41</accession>
<dbReference type="HOGENOM" id="CLU_3074110_0_0_1"/>
<proteinExistence type="predicted"/>
<gene>
    <name evidence="2" type="ORF">COCCADRAFT_90460</name>
</gene>
<evidence type="ECO:0000256" key="1">
    <source>
        <dbReference type="SAM" id="MobiDB-lite"/>
    </source>
</evidence>
<dbReference type="AlphaFoldDB" id="W6YD41"/>
<feature type="non-terminal residue" evidence="2">
    <location>
        <position position="1"/>
    </location>
</feature>
<feature type="compositionally biased region" description="Polar residues" evidence="1">
    <location>
        <begin position="19"/>
        <end position="30"/>
    </location>
</feature>
<dbReference type="RefSeq" id="XP_007710151.1">
    <property type="nucleotide sequence ID" value="XM_007711961.1"/>
</dbReference>
<protein>
    <submittedName>
        <fullName evidence="2">Uncharacterized protein</fullName>
    </submittedName>
</protein>
<organism evidence="2 3">
    <name type="scientific">Cochliobolus carbonum (strain 26-R-13)</name>
    <name type="common">Maize leaf spot fungus</name>
    <name type="synonym">Bipolaris zeicola</name>
    <dbReference type="NCBI Taxonomy" id="930089"/>
    <lineage>
        <taxon>Eukaryota</taxon>
        <taxon>Fungi</taxon>
        <taxon>Dikarya</taxon>
        <taxon>Ascomycota</taxon>
        <taxon>Pezizomycotina</taxon>
        <taxon>Dothideomycetes</taxon>
        <taxon>Pleosporomycetidae</taxon>
        <taxon>Pleosporales</taxon>
        <taxon>Pleosporineae</taxon>
        <taxon>Pleosporaceae</taxon>
        <taxon>Bipolaris</taxon>
    </lineage>
</organism>
<evidence type="ECO:0000313" key="3">
    <source>
        <dbReference type="Proteomes" id="UP000053841"/>
    </source>
</evidence>
<evidence type="ECO:0000313" key="2">
    <source>
        <dbReference type="EMBL" id="EUC35563.1"/>
    </source>
</evidence>
<dbReference type="EMBL" id="KI964573">
    <property type="protein sequence ID" value="EUC35563.1"/>
    <property type="molecule type" value="Genomic_DNA"/>
</dbReference>
<dbReference type="GeneID" id="19152976"/>
<reference evidence="2 3" key="1">
    <citation type="journal article" date="2013" name="PLoS Genet.">
        <title>Comparative genome structure, secondary metabolite, and effector coding capacity across Cochliobolus pathogens.</title>
        <authorList>
            <person name="Condon B.J."/>
            <person name="Leng Y."/>
            <person name="Wu D."/>
            <person name="Bushley K.E."/>
            <person name="Ohm R.A."/>
            <person name="Otillar R."/>
            <person name="Martin J."/>
            <person name="Schackwitz W."/>
            <person name="Grimwood J."/>
            <person name="MohdZainudin N."/>
            <person name="Xue C."/>
            <person name="Wang R."/>
            <person name="Manning V.A."/>
            <person name="Dhillon B."/>
            <person name="Tu Z.J."/>
            <person name="Steffenson B.J."/>
            <person name="Salamov A."/>
            <person name="Sun H."/>
            <person name="Lowry S."/>
            <person name="LaButti K."/>
            <person name="Han J."/>
            <person name="Copeland A."/>
            <person name="Lindquist E."/>
            <person name="Barry K."/>
            <person name="Schmutz J."/>
            <person name="Baker S.E."/>
            <person name="Ciuffetti L.M."/>
            <person name="Grigoriev I.V."/>
            <person name="Zhong S."/>
            <person name="Turgeon B.G."/>
        </authorList>
    </citation>
    <scope>NUCLEOTIDE SEQUENCE [LARGE SCALE GENOMIC DNA]</scope>
    <source>
        <strain evidence="2 3">26-R-13</strain>
    </source>
</reference>
<dbReference type="KEGG" id="bze:COCCADRAFT_90460"/>
<sequence>IFGLSMTAGLFGGVVRAANPSSNDRTNSGSLGPWESKNGPTLADLRSLSRSSP</sequence>
<name>W6YD41_COCC2</name>
<dbReference type="Proteomes" id="UP000053841">
    <property type="component" value="Unassembled WGS sequence"/>
</dbReference>
<feature type="region of interest" description="Disordered" evidence="1">
    <location>
        <begin position="15"/>
        <end position="53"/>
    </location>
</feature>
<keyword evidence="3" id="KW-1185">Reference proteome</keyword>